<name>A0A317EPT5_9SPHI</name>
<sequence>MTVTVLAIFDTDFRPESSLGKIMNERLKQAAQDLKDKSLKFLETEGRRDDDVVIYLSYNSKYKIRWRVVNDVPKAIEEQVATVCGNLGYIQWKTSVINVFKGNE</sequence>
<dbReference type="AlphaFoldDB" id="A0A317EPT5"/>
<comment type="caution">
    <text evidence="1">The sequence shown here is derived from an EMBL/GenBank/DDBJ whole genome shotgun (WGS) entry which is preliminary data.</text>
</comment>
<dbReference type="RefSeq" id="WP_109924104.1">
    <property type="nucleotide sequence ID" value="NZ_QGNZ01000001.1"/>
</dbReference>
<dbReference type="EMBL" id="QGNZ01000001">
    <property type="protein sequence ID" value="PWS28674.1"/>
    <property type="molecule type" value="Genomic_DNA"/>
</dbReference>
<reference evidence="1 2" key="1">
    <citation type="submission" date="2018-05" db="EMBL/GenBank/DDBJ databases">
        <title>Pedobacter paludis sp. nov., isolated from wetland soil.</title>
        <authorList>
            <person name="Zhang Y."/>
            <person name="Wang G."/>
        </authorList>
    </citation>
    <scope>NUCLEOTIDE SEQUENCE [LARGE SCALE GENOMIC DNA]</scope>
    <source>
        <strain evidence="1 2">KCTC22721</strain>
    </source>
</reference>
<proteinExistence type="predicted"/>
<protein>
    <submittedName>
        <fullName evidence="1">Uncharacterized protein</fullName>
    </submittedName>
</protein>
<accession>A0A317EPT5</accession>
<evidence type="ECO:0000313" key="1">
    <source>
        <dbReference type="EMBL" id="PWS28674.1"/>
    </source>
</evidence>
<gene>
    <name evidence="1" type="ORF">DHW03_02170</name>
</gene>
<organism evidence="1 2">
    <name type="scientific">Pedobacter yonginense</name>
    <dbReference type="NCBI Taxonomy" id="651869"/>
    <lineage>
        <taxon>Bacteria</taxon>
        <taxon>Pseudomonadati</taxon>
        <taxon>Bacteroidota</taxon>
        <taxon>Sphingobacteriia</taxon>
        <taxon>Sphingobacteriales</taxon>
        <taxon>Sphingobacteriaceae</taxon>
        <taxon>Pedobacter</taxon>
    </lineage>
</organism>
<dbReference type="OrthoDB" id="766726at2"/>
<keyword evidence="2" id="KW-1185">Reference proteome</keyword>
<evidence type="ECO:0000313" key="2">
    <source>
        <dbReference type="Proteomes" id="UP000245379"/>
    </source>
</evidence>
<dbReference type="Proteomes" id="UP000245379">
    <property type="component" value="Unassembled WGS sequence"/>
</dbReference>